<dbReference type="InterPro" id="IPR001138">
    <property type="entry name" value="Zn2Cys6_DnaBD"/>
</dbReference>
<name>A0A7H8R541_TALRU</name>
<proteinExistence type="inferred from homology"/>
<dbReference type="SUPFAM" id="SSF63829">
    <property type="entry name" value="Calcium-dependent phosphotriesterase"/>
    <property type="match status" value="1"/>
</dbReference>
<dbReference type="InterPro" id="IPR008972">
    <property type="entry name" value="Cupredoxin"/>
</dbReference>
<dbReference type="GeneID" id="55995923"/>
<dbReference type="KEGG" id="trg:TRUGW13939_08434"/>
<keyword evidence="17" id="KW-1185">Reference proteome</keyword>
<dbReference type="CDD" id="cd13850">
    <property type="entry name" value="CuRO_1_Abr2_like"/>
    <property type="match status" value="1"/>
</dbReference>
<dbReference type="InterPro" id="IPR011707">
    <property type="entry name" value="Cu-oxidase-like_N"/>
</dbReference>
<dbReference type="RefSeq" id="XP_035347461.1">
    <property type="nucleotide sequence ID" value="XM_035491568.1"/>
</dbReference>
<dbReference type="FunFam" id="2.60.40.420:FF:000036">
    <property type="entry name" value="L-ascorbate oxidase"/>
    <property type="match status" value="1"/>
</dbReference>
<evidence type="ECO:0000256" key="3">
    <source>
        <dbReference type="ARBA" id="ARBA00022723"/>
    </source>
</evidence>
<feature type="domain" description="Plastocyanin-like" evidence="15">
    <location>
        <begin position="501"/>
        <end position="607"/>
    </location>
</feature>
<comment type="similarity">
    <text evidence="1">Belongs to the scytalone dehydratase family.</text>
</comment>
<keyword evidence="5" id="KW-0560">Oxidoreductase</keyword>
<evidence type="ECO:0000256" key="11">
    <source>
        <dbReference type="ARBA" id="ARBA00023242"/>
    </source>
</evidence>
<sequence length="1469" mass="163114">MAPSLKSDAESSPFVSAKQPNLDISLQDYLELSKVVFDWADSYDSKDWERLRDIIAPTLTVDYTQIALGRWDSMDAEDYMAMVTDPGFLGDPAIKTQHLLGATWWEKVSDTEVIGHHQLRAAHQVYTDGNLKTVKLKGHSHATNEHYYRKINGVWKFAGLKPTVRWNEDRFEEVFQASSLVVAALPSLTLATNKPGFQRYASDVYTVYQFPDNGSWISNIVSRPNNDLVITRTDVPEVWAVNVDECTADQVATIPDVGSVIGLSRLDDDVYAVTAGNLDTATLKPEPGSFSVWKVQLDSNNDGSASLIAKIPEAQFLHGIHTFQKRRNSTLVLIADAGQGAIYKLDTVSGDYSITIQDHALAGVNNLQSHDEYLYFTATQNKVFGRVPVDLEEGTATGPVEILFNDQTLIPDGFSLTPDGSVAYMATLGQNSVVAVDLEDEDYPRKTIEGGINSTLIAGPTTVLFMQNGKYPTLYVPTNGGQTAPVNGVFSEPAKIVVGAPNGQQREMIFVNGQFPGPPLVVDEGDDVTVTVNNYLPFNTTVHFHGIEQKHTAWSDGVPGLTQWAIQSNYTFDYQWHATQYGTYWYHSHDMATIQDGLYGAIQIRPSPKRENPFSMITNDTAELESIRNAEKYAELIMVSDWSQYTSFEYMDAMKQTGYDIFCSDSVLIQGKGSVYCPGEDVLDSLVIPSVKEVLNTTVTDKGCLPFVIGTQGHWPHEPDNLPPRLNDGCVASDGPTAVVEVDPAYGWASLNFIGGASEKALVVSIDEHPMWVYEVDGRYIEPQYAHTLELYNGERYSVFIKLDKEPANYNITIANDGGNQIVAGYATLRYAGGEHSTRVSTPYINYGGQPTSSDVISLNVSHLPPFPPVYPAKQADDFYLLNLSRINSSWEWSLDGTGFLPANLGSMEPVIYNPSSSEIANALKINTRNNTWVDIVFQISIEDPTVTPLEPPHPIHKHSNKMFLIGSAQGTFNWSSIDEEESLLWAVLYAGSGGWQCCDQRRPSCGQCLRVNQECYGYRDPKILRIHDHTQEVSSKAKARRKPVVHAEQSTSMVPLVPQPVPGDERDIFSCSVGSLQSHGFLPILPEILLTDPSCALQATIKAVGLASVSRVQRLPGLTRSTGEHYCEALLATNTALKDPLTAKSDSTLASVVLLSLYEMMTFQSPGTMHSWYNHVRGASKLLELRGLEQLNSYTGLQLFTLVRLQNAISTVFFRHSKYDVSGVMELSKVARAKQDALSQPVEDFYNILIQLNNLSAEVDAAELEHNLQENLGLFIEKSLHVDANLRSWAISLTPFWQYAVVDDDSPSPLGDHTHFPAINGKYHVYQNVNTASMWNHYRQTRIVVNEMVRSMSLRLWEINRAAECQQTMIQSIAIIQQMADEICTSVSYCFQHFLTIFAAALRLLWPLFIAAKSMGTGPTTREWILLVLDRIGNTMGIQQAINMAQVIRLGIKLPIFPGTWEQENDME</sequence>
<keyword evidence="7" id="KW-0805">Transcription regulation</keyword>
<evidence type="ECO:0000256" key="10">
    <source>
        <dbReference type="ARBA" id="ARBA00023239"/>
    </source>
</evidence>
<dbReference type="InterPro" id="IPR011042">
    <property type="entry name" value="6-blade_b-propeller_TolB-like"/>
</dbReference>
<evidence type="ECO:0000256" key="1">
    <source>
        <dbReference type="ARBA" id="ARBA00008584"/>
    </source>
</evidence>
<keyword evidence="8" id="KW-0804">Transcription</keyword>
<dbReference type="GO" id="GO:0016829">
    <property type="term" value="F:lyase activity"/>
    <property type="evidence" value="ECO:0007669"/>
    <property type="project" value="UniProtKB-KW"/>
</dbReference>
<dbReference type="Pfam" id="PF02982">
    <property type="entry name" value="Scytalone_dh"/>
    <property type="match status" value="1"/>
</dbReference>
<evidence type="ECO:0000313" key="17">
    <source>
        <dbReference type="Proteomes" id="UP000509510"/>
    </source>
</evidence>
<dbReference type="Gene3D" id="2.60.40.420">
    <property type="entry name" value="Cupredoxins - blue copper proteins"/>
    <property type="match status" value="3"/>
</dbReference>
<dbReference type="Pfam" id="PF07732">
    <property type="entry name" value="Cu-oxidase_3"/>
    <property type="match status" value="1"/>
</dbReference>
<reference evidence="17" key="1">
    <citation type="submission" date="2020-06" db="EMBL/GenBank/DDBJ databases">
        <title>A chromosome-scale genome assembly of Talaromyces rugulosus W13939.</title>
        <authorList>
            <person name="Wang B."/>
            <person name="Guo L."/>
            <person name="Ye K."/>
            <person name="Wang L."/>
        </authorList>
    </citation>
    <scope>NUCLEOTIDE SEQUENCE [LARGE SCALE GENOMIC DNA]</scope>
    <source>
        <strain evidence="17">W13939</strain>
    </source>
</reference>
<protein>
    <submittedName>
        <fullName evidence="16">Uncharacterized protein</fullName>
    </submittedName>
</protein>
<feature type="domain" description="Plastocyanin-like" evidence="13">
    <location>
        <begin position="636"/>
        <end position="833"/>
    </location>
</feature>
<dbReference type="SUPFAM" id="SSF54427">
    <property type="entry name" value="NTF2-like"/>
    <property type="match status" value="1"/>
</dbReference>
<dbReference type="InterPro" id="IPR032710">
    <property type="entry name" value="NTF2-like_dom_sf"/>
</dbReference>
<evidence type="ECO:0000256" key="9">
    <source>
        <dbReference type="ARBA" id="ARBA00023180"/>
    </source>
</evidence>
<organism evidence="16 17">
    <name type="scientific">Talaromyces rugulosus</name>
    <name type="common">Penicillium rugulosum</name>
    <dbReference type="NCBI Taxonomy" id="121627"/>
    <lineage>
        <taxon>Eukaryota</taxon>
        <taxon>Fungi</taxon>
        <taxon>Dikarya</taxon>
        <taxon>Ascomycota</taxon>
        <taxon>Pezizomycotina</taxon>
        <taxon>Eurotiomycetes</taxon>
        <taxon>Eurotiomycetidae</taxon>
        <taxon>Eurotiales</taxon>
        <taxon>Trichocomaceae</taxon>
        <taxon>Talaromyces</taxon>
        <taxon>Talaromyces sect. Islandici</taxon>
    </lineage>
</organism>
<dbReference type="GO" id="GO:0016491">
    <property type="term" value="F:oxidoreductase activity"/>
    <property type="evidence" value="ECO:0007669"/>
    <property type="project" value="UniProtKB-KW"/>
</dbReference>
<evidence type="ECO:0000256" key="2">
    <source>
        <dbReference type="ARBA" id="ARBA00010609"/>
    </source>
</evidence>
<keyword evidence="9" id="KW-0325">Glycoprotein</keyword>
<dbReference type="Gene3D" id="2.120.10.30">
    <property type="entry name" value="TolB, C-terminal domain"/>
    <property type="match status" value="1"/>
</dbReference>
<feature type="region of interest" description="Disordered" evidence="12">
    <location>
        <begin position="1036"/>
        <end position="1058"/>
    </location>
</feature>
<keyword evidence="10" id="KW-0456">Lyase</keyword>
<dbReference type="CDD" id="cd13876">
    <property type="entry name" value="CuRO_2_Abr2_like"/>
    <property type="match status" value="1"/>
</dbReference>
<evidence type="ECO:0000256" key="8">
    <source>
        <dbReference type="ARBA" id="ARBA00023163"/>
    </source>
</evidence>
<dbReference type="Gene3D" id="3.10.450.50">
    <property type="match status" value="1"/>
</dbReference>
<evidence type="ECO:0000259" key="14">
    <source>
        <dbReference type="Pfam" id="PF02982"/>
    </source>
</evidence>
<keyword evidence="6" id="KW-0186">Copper</keyword>
<dbReference type="InterPro" id="IPR049884">
    <property type="entry name" value="Scytalone_dh"/>
</dbReference>
<dbReference type="GO" id="GO:0005507">
    <property type="term" value="F:copper ion binding"/>
    <property type="evidence" value="ECO:0007669"/>
    <property type="project" value="InterPro"/>
</dbReference>
<dbReference type="GO" id="GO:0008270">
    <property type="term" value="F:zinc ion binding"/>
    <property type="evidence" value="ECO:0007669"/>
    <property type="project" value="InterPro"/>
</dbReference>
<dbReference type="SUPFAM" id="SSF49503">
    <property type="entry name" value="Cupredoxins"/>
    <property type="match status" value="3"/>
</dbReference>
<dbReference type="InterPro" id="IPR021858">
    <property type="entry name" value="Fun_TF"/>
</dbReference>
<dbReference type="Pfam" id="PF00394">
    <property type="entry name" value="Cu-oxidase"/>
    <property type="match status" value="1"/>
</dbReference>
<dbReference type="InterPro" id="IPR001117">
    <property type="entry name" value="Cu-oxidase_2nd"/>
</dbReference>
<dbReference type="GO" id="GO:0000981">
    <property type="term" value="F:DNA-binding transcription factor activity, RNA polymerase II-specific"/>
    <property type="evidence" value="ECO:0007669"/>
    <property type="project" value="InterPro"/>
</dbReference>
<dbReference type="PANTHER" id="PTHR38791:SF5">
    <property type="entry name" value="TRANSCRIPTION FACTOR DBAG-RELATED"/>
    <property type="match status" value="1"/>
</dbReference>
<dbReference type="EMBL" id="CP055901">
    <property type="protein sequence ID" value="QKX61286.1"/>
    <property type="molecule type" value="Genomic_DNA"/>
</dbReference>
<dbReference type="Proteomes" id="UP000509510">
    <property type="component" value="Chromosome IV"/>
</dbReference>
<evidence type="ECO:0000313" key="16">
    <source>
        <dbReference type="EMBL" id="QKX61286.1"/>
    </source>
</evidence>
<evidence type="ECO:0000259" key="13">
    <source>
        <dbReference type="Pfam" id="PF00394"/>
    </source>
</evidence>
<dbReference type="CDD" id="cd00067">
    <property type="entry name" value="GAL4"/>
    <property type="match status" value="1"/>
</dbReference>
<dbReference type="InterPro" id="IPR053175">
    <property type="entry name" value="DHMBA_Reg_Transcription_Factor"/>
</dbReference>
<dbReference type="CDD" id="cd00531">
    <property type="entry name" value="NTF2_like"/>
    <property type="match status" value="1"/>
</dbReference>
<dbReference type="OrthoDB" id="2121828at2759"/>
<comment type="similarity">
    <text evidence="2">Belongs to the multicopper oxidase family.</text>
</comment>
<dbReference type="Pfam" id="PF11951">
    <property type="entry name" value="Fungal_trans_2"/>
    <property type="match status" value="1"/>
</dbReference>
<keyword evidence="4" id="KW-0732">Signal</keyword>
<evidence type="ECO:0000256" key="7">
    <source>
        <dbReference type="ARBA" id="ARBA00023015"/>
    </source>
</evidence>
<accession>A0A7H8R541</accession>
<dbReference type="PANTHER" id="PTHR38791">
    <property type="entry name" value="ZN(II)2CYS6 TRANSCRIPTION FACTOR (EUROFUNG)-RELATED-RELATED"/>
    <property type="match status" value="1"/>
</dbReference>
<evidence type="ECO:0000259" key="15">
    <source>
        <dbReference type="Pfam" id="PF07732"/>
    </source>
</evidence>
<evidence type="ECO:0000256" key="5">
    <source>
        <dbReference type="ARBA" id="ARBA00023002"/>
    </source>
</evidence>
<keyword evidence="11" id="KW-0539">Nucleus</keyword>
<gene>
    <name evidence="16" type="ORF">TRUGW13939_08434</name>
</gene>
<keyword evidence="3" id="KW-0479">Metal-binding</keyword>
<evidence type="ECO:0000256" key="12">
    <source>
        <dbReference type="SAM" id="MobiDB-lite"/>
    </source>
</evidence>
<feature type="domain" description="Scytalone dehydratase-like" evidence="14">
    <location>
        <begin position="24"/>
        <end position="178"/>
    </location>
</feature>
<evidence type="ECO:0000256" key="6">
    <source>
        <dbReference type="ARBA" id="ARBA00023008"/>
    </source>
</evidence>
<evidence type="ECO:0000256" key="4">
    <source>
        <dbReference type="ARBA" id="ARBA00022729"/>
    </source>
</evidence>